<organism evidence="3 4">
    <name type="scientific">Amphibacillus marinus</name>
    <dbReference type="NCBI Taxonomy" id="872970"/>
    <lineage>
        <taxon>Bacteria</taxon>
        <taxon>Bacillati</taxon>
        <taxon>Bacillota</taxon>
        <taxon>Bacilli</taxon>
        <taxon>Bacillales</taxon>
        <taxon>Bacillaceae</taxon>
        <taxon>Amphibacillus</taxon>
    </lineage>
</organism>
<evidence type="ECO:0000313" key="3">
    <source>
        <dbReference type="EMBL" id="SEO25223.1"/>
    </source>
</evidence>
<dbReference type="InterPro" id="IPR028098">
    <property type="entry name" value="Glyco_trans_4-like_N"/>
</dbReference>
<evidence type="ECO:0000313" key="4">
    <source>
        <dbReference type="Proteomes" id="UP000199300"/>
    </source>
</evidence>
<gene>
    <name evidence="3" type="ORF">SAMN04488134_105145</name>
</gene>
<reference evidence="3 4" key="1">
    <citation type="submission" date="2016-10" db="EMBL/GenBank/DDBJ databases">
        <authorList>
            <person name="de Groot N.N."/>
        </authorList>
    </citation>
    <scope>NUCLEOTIDE SEQUENCE [LARGE SCALE GENOMIC DNA]</scope>
    <source>
        <strain evidence="3 4">CGMCC 1.10434</strain>
    </source>
</reference>
<dbReference type="Pfam" id="PF00534">
    <property type="entry name" value="Glycos_transf_1"/>
    <property type="match status" value="1"/>
</dbReference>
<dbReference type="STRING" id="872970.SAMN04488134_105145"/>
<feature type="domain" description="Glycosyl transferase family 1" evidence="1">
    <location>
        <begin position="185"/>
        <end position="339"/>
    </location>
</feature>
<dbReference type="PANTHER" id="PTHR12526">
    <property type="entry name" value="GLYCOSYLTRANSFERASE"/>
    <property type="match status" value="1"/>
</dbReference>
<feature type="domain" description="Glycosyltransferase subfamily 4-like N-terminal" evidence="2">
    <location>
        <begin position="13"/>
        <end position="147"/>
    </location>
</feature>
<dbReference type="GO" id="GO:0016757">
    <property type="term" value="F:glycosyltransferase activity"/>
    <property type="evidence" value="ECO:0007669"/>
    <property type="project" value="InterPro"/>
</dbReference>
<dbReference type="CDD" id="cd03808">
    <property type="entry name" value="GT4_CapM-like"/>
    <property type="match status" value="1"/>
</dbReference>
<evidence type="ECO:0000259" key="1">
    <source>
        <dbReference type="Pfam" id="PF00534"/>
    </source>
</evidence>
<dbReference type="Proteomes" id="UP000199300">
    <property type="component" value="Unassembled WGS sequence"/>
</dbReference>
<dbReference type="EMBL" id="FODJ01000005">
    <property type="protein sequence ID" value="SEO25223.1"/>
    <property type="molecule type" value="Genomic_DNA"/>
</dbReference>
<proteinExistence type="predicted"/>
<dbReference type="AlphaFoldDB" id="A0A1H8N704"/>
<accession>A0A1H8N704</accession>
<dbReference type="SUPFAM" id="SSF53756">
    <property type="entry name" value="UDP-Glycosyltransferase/glycogen phosphorylase"/>
    <property type="match status" value="1"/>
</dbReference>
<dbReference type="PANTHER" id="PTHR12526:SF638">
    <property type="entry name" value="SPORE COAT PROTEIN SA"/>
    <property type="match status" value="1"/>
</dbReference>
<dbReference type="InterPro" id="IPR001296">
    <property type="entry name" value="Glyco_trans_1"/>
</dbReference>
<dbReference type="OrthoDB" id="9806653at2"/>
<dbReference type="Gene3D" id="3.40.50.2000">
    <property type="entry name" value="Glycogen Phosphorylase B"/>
    <property type="match status" value="2"/>
</dbReference>
<evidence type="ECO:0000259" key="2">
    <source>
        <dbReference type="Pfam" id="PF13477"/>
    </source>
</evidence>
<keyword evidence="4" id="KW-1185">Reference proteome</keyword>
<dbReference type="RefSeq" id="WP_091497014.1">
    <property type="nucleotide sequence ID" value="NZ_FODJ01000005.1"/>
</dbReference>
<dbReference type="Pfam" id="PF13477">
    <property type="entry name" value="Glyco_trans_4_2"/>
    <property type="match status" value="1"/>
</dbReference>
<keyword evidence="3" id="KW-0808">Transferase</keyword>
<protein>
    <submittedName>
        <fullName evidence="3">Galacturonosyltransferase</fullName>
    </submittedName>
</protein>
<name>A0A1H8N704_9BACI</name>
<sequence>MKQVVIISNHHSYTYNFRKEIIQELINQNYKVHLILPYGEKVELLKKMGCKFSDLPLDRRGMNPITDFKLVYNYYKLLKKIKPDVVLTYTVKPNIYGGIACRLLNIPIIPNITGLGTATGNKSILQVFIIGLYKLAFKKAKCVFFQNKENKAFFENKKIAIGKHKLLPGSGVNIDHFKALEYPANNEINFVFISRIMKEKGIDYFLEAAKRIKSERSNVHFHVCGFCENDYEGILQEYERKGIITYHGMISDVREILRITHCTVHPTYYPEGISNVLLESAASARPIITTDHSGCREVVEDKVSGFLIIKNDTDDLVSKMKNFLDKTNEDRMKMGHQGRIIAVKRYDRNIVVNEYIKQVTEGENSGG</sequence>